<evidence type="ECO:0000256" key="1">
    <source>
        <dbReference type="ARBA" id="ARBA00022490"/>
    </source>
</evidence>
<accession>A0A485LQ07</accession>
<dbReference type="PANTHER" id="PTHR30098">
    <property type="entry name" value="LEUCYL/PHENYLALANYL-TRNA--PROTEIN TRANSFERASE"/>
    <property type="match status" value="1"/>
</dbReference>
<evidence type="ECO:0000313" key="4">
    <source>
        <dbReference type="EMBL" id="KAF0683689.1"/>
    </source>
</evidence>
<dbReference type="AlphaFoldDB" id="A0A485LQ07"/>
<evidence type="ECO:0000313" key="5">
    <source>
        <dbReference type="EMBL" id="VFU00891.1"/>
    </source>
</evidence>
<evidence type="ECO:0000256" key="3">
    <source>
        <dbReference type="ARBA" id="ARBA00023315"/>
    </source>
</evidence>
<dbReference type="InterPro" id="IPR004616">
    <property type="entry name" value="Leu/Phe-tRNA_Trfase"/>
</dbReference>
<dbReference type="Proteomes" id="UP000332933">
    <property type="component" value="Unassembled WGS sequence"/>
</dbReference>
<dbReference type="Pfam" id="PF03588">
    <property type="entry name" value="Leu_Phe_trans"/>
    <property type="match status" value="1"/>
</dbReference>
<evidence type="ECO:0000313" key="6">
    <source>
        <dbReference type="Proteomes" id="UP000332933"/>
    </source>
</evidence>
<dbReference type="EMBL" id="CAADRA010007409">
    <property type="protein sequence ID" value="VFU00891.1"/>
    <property type="molecule type" value="Genomic_DNA"/>
</dbReference>
<reference evidence="5 6" key="1">
    <citation type="submission" date="2019-03" db="EMBL/GenBank/DDBJ databases">
        <authorList>
            <person name="Gaulin E."/>
            <person name="Dumas B."/>
        </authorList>
    </citation>
    <scope>NUCLEOTIDE SEQUENCE [LARGE SCALE GENOMIC DNA]</scope>
    <source>
        <strain evidence="5">CBS 568.67</strain>
    </source>
</reference>
<proteinExistence type="predicted"/>
<dbReference type="GO" id="GO:0005737">
    <property type="term" value="C:cytoplasm"/>
    <property type="evidence" value="ECO:0007669"/>
    <property type="project" value="TreeGrafter"/>
</dbReference>
<protein>
    <submittedName>
        <fullName evidence="5">Aste57867_24251 protein</fullName>
    </submittedName>
</protein>
<reference evidence="4" key="2">
    <citation type="submission" date="2019-06" db="EMBL/GenBank/DDBJ databases">
        <title>Genomics analysis of Aphanomyces spp. identifies a new class of oomycete effector associated with host adaptation.</title>
        <authorList>
            <person name="Gaulin E."/>
        </authorList>
    </citation>
    <scope>NUCLEOTIDE SEQUENCE</scope>
    <source>
        <strain evidence="4">CBS 578.67</strain>
    </source>
</reference>
<name>A0A485LQ07_9STRA</name>
<dbReference type="Gene3D" id="3.40.630.70">
    <property type="entry name" value="Leucyl/phenylalanyl-tRNA-protein transferase, C-terminal domain"/>
    <property type="match status" value="1"/>
</dbReference>
<dbReference type="PANTHER" id="PTHR30098:SF2">
    <property type="entry name" value="LEUCYL_PHENYLALANYL-TRNA--PROTEIN TRANSFERASE"/>
    <property type="match status" value="1"/>
</dbReference>
<dbReference type="InterPro" id="IPR042203">
    <property type="entry name" value="Leu/Phe-tRNA_Trfase_C"/>
</dbReference>
<gene>
    <name evidence="5" type="primary">Aste57867_24251</name>
    <name evidence="4" type="ORF">As57867_024176</name>
    <name evidence="5" type="ORF">ASTE57867_24251</name>
</gene>
<dbReference type="SUPFAM" id="SSF55729">
    <property type="entry name" value="Acyl-CoA N-acyltransferases (Nat)"/>
    <property type="match status" value="1"/>
</dbReference>
<keyword evidence="1" id="KW-0963">Cytoplasm</keyword>
<keyword evidence="3" id="KW-0012">Acyltransferase</keyword>
<organism evidence="5 6">
    <name type="scientific">Aphanomyces stellatus</name>
    <dbReference type="NCBI Taxonomy" id="120398"/>
    <lineage>
        <taxon>Eukaryota</taxon>
        <taxon>Sar</taxon>
        <taxon>Stramenopiles</taxon>
        <taxon>Oomycota</taxon>
        <taxon>Saprolegniomycetes</taxon>
        <taxon>Saprolegniales</taxon>
        <taxon>Verrucalvaceae</taxon>
        <taxon>Aphanomyces</taxon>
    </lineage>
</organism>
<dbReference type="OrthoDB" id="2122564at2759"/>
<evidence type="ECO:0000256" key="2">
    <source>
        <dbReference type="ARBA" id="ARBA00022679"/>
    </source>
</evidence>
<keyword evidence="6" id="KW-1185">Reference proteome</keyword>
<sequence>MPRAKTMDEEFVPEYLRGYMYHAQEDFWISKCFDPVFIAHIMHSGFLPIATEAHGEVYLLPKLHEQRCVMDPQELHIPKQIRKKAKGFRLTVNEAFDDVVAGCHKQHGQAWLYPPVVEAFRAMVPGVPVNNTTTVKLYSIELWKDATLVAGELGYCNGAMFTSLTGFYLEGTSGSGTMQLYALGALLHTSGFQLWDLGMSIDYKMKLGAKDLPRKDFVKSVHDLRGTKVSLIDEEQNGRALLDHHLSLI</sequence>
<dbReference type="GO" id="GO:0008914">
    <property type="term" value="F:leucyl-tRNA--protein transferase activity"/>
    <property type="evidence" value="ECO:0007669"/>
    <property type="project" value="InterPro"/>
</dbReference>
<dbReference type="EMBL" id="VJMH01007383">
    <property type="protein sequence ID" value="KAF0683689.1"/>
    <property type="molecule type" value="Genomic_DNA"/>
</dbReference>
<dbReference type="InterPro" id="IPR016181">
    <property type="entry name" value="Acyl_CoA_acyltransferase"/>
</dbReference>
<keyword evidence="2" id="KW-0808">Transferase</keyword>
<dbReference type="GO" id="GO:0030163">
    <property type="term" value="P:protein catabolic process"/>
    <property type="evidence" value="ECO:0007669"/>
    <property type="project" value="InterPro"/>
</dbReference>